<feature type="region of interest" description="Disordered" evidence="1">
    <location>
        <begin position="159"/>
        <end position="247"/>
    </location>
</feature>
<dbReference type="Proteomes" id="UP000663882">
    <property type="component" value="Unassembled WGS sequence"/>
</dbReference>
<feature type="compositionally biased region" description="Polar residues" evidence="1">
    <location>
        <begin position="136"/>
        <end position="146"/>
    </location>
</feature>
<organism evidence="6 7">
    <name type="scientific">Rotaria sordida</name>
    <dbReference type="NCBI Taxonomy" id="392033"/>
    <lineage>
        <taxon>Eukaryota</taxon>
        <taxon>Metazoa</taxon>
        <taxon>Spiralia</taxon>
        <taxon>Gnathifera</taxon>
        <taxon>Rotifera</taxon>
        <taxon>Eurotatoria</taxon>
        <taxon>Bdelloidea</taxon>
        <taxon>Philodinida</taxon>
        <taxon>Philodinidae</taxon>
        <taxon>Rotaria</taxon>
    </lineage>
</organism>
<dbReference type="EMBL" id="CAJOAX010005940">
    <property type="protein sequence ID" value="CAF3965159.1"/>
    <property type="molecule type" value="Genomic_DNA"/>
</dbReference>
<feature type="domain" description="STPR" evidence="2">
    <location>
        <begin position="155"/>
        <end position="228"/>
    </location>
</feature>
<dbReference type="OrthoDB" id="10051150at2759"/>
<evidence type="ECO:0000313" key="7">
    <source>
        <dbReference type="Proteomes" id="UP000663874"/>
    </source>
</evidence>
<proteinExistence type="predicted"/>
<sequence length="359" mass="41745">MFSELYEIAALCNVLQCNIRSVYPKIEFQYYMAIWDNLFTPIPPVIANCNIAILWSNALNEKDARETHNGTWRPNHFVPLMSLPIANEFNSQSASLAVTPEKKTFKNNTVTQIRIPEFQSSSSRRLLSEDNIGNDFVQSNISGSTQWEKDDKEEQRQIQLQKKRERSRISRMNETEEQRQIRLQKERERSRSSRMNDTEAQRQIRLEKMNERNRSSRTNESEEQRQIRLEQQTKRSQANRTKKKLEKQNYKNIGAGQDSIRLPWPEPISRDLKDTRLQQFLEQMSMSKLAEATCAVCNIRTPAKDSKKIAISKIPNIHLLKVSEELKNLIKNASKNTAIFTGNDNDVQTTAHVKSIVYA</sequence>
<dbReference type="InterPro" id="IPR048998">
    <property type="entry name" value="STPR"/>
</dbReference>
<evidence type="ECO:0000259" key="2">
    <source>
        <dbReference type="Pfam" id="PF21107"/>
    </source>
</evidence>
<feature type="compositionally biased region" description="Basic and acidic residues" evidence="1">
    <location>
        <begin position="167"/>
        <end position="233"/>
    </location>
</feature>
<dbReference type="EMBL" id="CAJNOO010001068">
    <property type="protein sequence ID" value="CAF1089770.1"/>
    <property type="molecule type" value="Genomic_DNA"/>
</dbReference>
<name>A0A819QWR4_9BILA</name>
<feature type="region of interest" description="Disordered" evidence="1">
    <location>
        <begin position="134"/>
        <end position="153"/>
    </location>
</feature>
<dbReference type="EMBL" id="CAJOBE010007647">
    <property type="protein sequence ID" value="CAF4042065.1"/>
    <property type="molecule type" value="Genomic_DNA"/>
</dbReference>
<dbReference type="Proteomes" id="UP000663823">
    <property type="component" value="Unassembled WGS sequence"/>
</dbReference>
<evidence type="ECO:0000313" key="3">
    <source>
        <dbReference type="EMBL" id="CAF1089770.1"/>
    </source>
</evidence>
<protein>
    <recommendedName>
        <fullName evidence="2">STPR domain-containing protein</fullName>
    </recommendedName>
</protein>
<accession>A0A819QWR4</accession>
<dbReference type="AlphaFoldDB" id="A0A819QWR4"/>
<gene>
    <name evidence="6" type="ORF">FNK824_LOCUS28233</name>
    <name evidence="5" type="ORF">OTI717_LOCUS27124</name>
    <name evidence="3" type="ORF">RFH988_LOCUS18737</name>
    <name evidence="4" type="ORF">SEV965_LOCUS20835</name>
</gene>
<dbReference type="EMBL" id="CAJNOU010001379">
    <property type="protein sequence ID" value="CAF1195368.1"/>
    <property type="molecule type" value="Genomic_DNA"/>
</dbReference>
<reference evidence="6" key="1">
    <citation type="submission" date="2021-02" db="EMBL/GenBank/DDBJ databases">
        <authorList>
            <person name="Nowell W R."/>
        </authorList>
    </citation>
    <scope>NUCLEOTIDE SEQUENCE</scope>
</reference>
<dbReference type="Pfam" id="PF21107">
    <property type="entry name" value="STPRs"/>
    <property type="match status" value="1"/>
</dbReference>
<comment type="caution">
    <text evidence="6">The sequence shown here is derived from an EMBL/GenBank/DDBJ whole genome shotgun (WGS) entry which is preliminary data.</text>
</comment>
<evidence type="ECO:0000313" key="5">
    <source>
        <dbReference type="EMBL" id="CAF3965159.1"/>
    </source>
</evidence>
<evidence type="ECO:0000256" key="1">
    <source>
        <dbReference type="SAM" id="MobiDB-lite"/>
    </source>
</evidence>
<evidence type="ECO:0000313" key="4">
    <source>
        <dbReference type="EMBL" id="CAF1195368.1"/>
    </source>
</evidence>
<dbReference type="Proteomes" id="UP000663874">
    <property type="component" value="Unassembled WGS sequence"/>
</dbReference>
<dbReference type="Proteomes" id="UP000663889">
    <property type="component" value="Unassembled WGS sequence"/>
</dbReference>
<evidence type="ECO:0000313" key="6">
    <source>
        <dbReference type="EMBL" id="CAF4042065.1"/>
    </source>
</evidence>